<evidence type="ECO:0000313" key="2">
    <source>
        <dbReference type="Proteomes" id="UP000215335"/>
    </source>
</evidence>
<accession>A0A232F2N4</accession>
<evidence type="ECO:0000313" key="1">
    <source>
        <dbReference type="EMBL" id="OXU24955.1"/>
    </source>
</evidence>
<dbReference type="Proteomes" id="UP000215335">
    <property type="component" value="Unassembled WGS sequence"/>
</dbReference>
<proteinExistence type="predicted"/>
<gene>
    <name evidence="1" type="ORF">TSAR_006818</name>
</gene>
<keyword evidence="2" id="KW-1185">Reference proteome</keyword>
<protein>
    <submittedName>
        <fullName evidence="1">Uncharacterized protein</fullName>
    </submittedName>
</protein>
<dbReference type="EMBL" id="NNAY01001155">
    <property type="protein sequence ID" value="OXU24955.1"/>
    <property type="molecule type" value="Genomic_DNA"/>
</dbReference>
<reference evidence="1 2" key="1">
    <citation type="journal article" date="2017" name="Curr. Biol.">
        <title>The Evolution of Venom by Co-option of Single-Copy Genes.</title>
        <authorList>
            <person name="Martinson E.O."/>
            <person name="Mrinalini"/>
            <person name="Kelkar Y.D."/>
            <person name="Chang C.H."/>
            <person name="Werren J.H."/>
        </authorList>
    </citation>
    <scope>NUCLEOTIDE SEQUENCE [LARGE SCALE GENOMIC DNA]</scope>
    <source>
        <strain evidence="1 2">Alberta</strain>
        <tissue evidence="1">Whole body</tissue>
    </source>
</reference>
<comment type="caution">
    <text evidence="1">The sequence shown here is derived from an EMBL/GenBank/DDBJ whole genome shotgun (WGS) entry which is preliminary data.</text>
</comment>
<organism evidence="1 2">
    <name type="scientific">Trichomalopsis sarcophagae</name>
    <dbReference type="NCBI Taxonomy" id="543379"/>
    <lineage>
        <taxon>Eukaryota</taxon>
        <taxon>Metazoa</taxon>
        <taxon>Ecdysozoa</taxon>
        <taxon>Arthropoda</taxon>
        <taxon>Hexapoda</taxon>
        <taxon>Insecta</taxon>
        <taxon>Pterygota</taxon>
        <taxon>Neoptera</taxon>
        <taxon>Endopterygota</taxon>
        <taxon>Hymenoptera</taxon>
        <taxon>Apocrita</taxon>
        <taxon>Proctotrupomorpha</taxon>
        <taxon>Chalcidoidea</taxon>
        <taxon>Pteromalidae</taxon>
        <taxon>Pteromalinae</taxon>
        <taxon>Trichomalopsis</taxon>
    </lineage>
</organism>
<sequence>MGIHNSVAERLKKKIPGLKVFKCGCHIQHLCAKDAIKKLPPIYEQIPHLLYNYTGCPILIDTRKYLVKEGLNQRNARDQDCRILQRKSNASMEKAVKFLKAMFKAINSQKQLHRLAGRVEVFVGNVLQFQKALLSYFQNPINELYHTMIVKLFFKINLVNNTLHYEKALIFKNKEIIRKRNPYFWVHVREYKNDQGEYLFRNIAKFALEFLSFPNSNATSEHCRGILFFEPTIKMLKRYGVGLYNKFEKKRDIKVLTQYKDIKISKYYLKKCQDEEKYFSKIHKRKNYMTKKFIIY</sequence>
<name>A0A232F2N4_9HYME</name>
<dbReference type="AlphaFoldDB" id="A0A232F2N4"/>